<organism evidence="1 2">
    <name type="scientific">Serendipita indica (strain DSM 11827)</name>
    <name type="common">Root endophyte fungus</name>
    <name type="synonym">Piriformospora indica</name>
    <dbReference type="NCBI Taxonomy" id="1109443"/>
    <lineage>
        <taxon>Eukaryota</taxon>
        <taxon>Fungi</taxon>
        <taxon>Dikarya</taxon>
        <taxon>Basidiomycota</taxon>
        <taxon>Agaricomycotina</taxon>
        <taxon>Agaricomycetes</taxon>
        <taxon>Sebacinales</taxon>
        <taxon>Serendipitaceae</taxon>
        <taxon>Serendipita</taxon>
    </lineage>
</organism>
<name>G4TNJ7_SERID</name>
<proteinExistence type="predicted"/>
<reference evidence="1 2" key="1">
    <citation type="journal article" date="2011" name="PLoS Pathog.">
        <title>Endophytic Life Strategies Decoded by Genome and Transcriptome Analyses of the Mutualistic Root Symbiont Piriformospora indica.</title>
        <authorList>
            <person name="Zuccaro A."/>
            <person name="Lahrmann U."/>
            <person name="Guldener U."/>
            <person name="Langen G."/>
            <person name="Pfiffi S."/>
            <person name="Biedenkopf D."/>
            <person name="Wong P."/>
            <person name="Samans B."/>
            <person name="Grimm C."/>
            <person name="Basiewicz M."/>
            <person name="Murat C."/>
            <person name="Martin F."/>
            <person name="Kogel K.H."/>
        </authorList>
    </citation>
    <scope>NUCLEOTIDE SEQUENCE [LARGE SCALE GENOMIC DNA]</scope>
    <source>
        <strain evidence="1 2">DSM 11827</strain>
    </source>
</reference>
<dbReference type="EMBL" id="CAFZ01000189">
    <property type="protein sequence ID" value="CCA72884.1"/>
    <property type="molecule type" value="Genomic_DNA"/>
</dbReference>
<protein>
    <recommendedName>
        <fullName evidence="3">F-box domain-containing protein</fullName>
    </recommendedName>
</protein>
<dbReference type="AlphaFoldDB" id="G4TNJ7"/>
<dbReference type="Proteomes" id="UP000007148">
    <property type="component" value="Unassembled WGS sequence"/>
</dbReference>
<evidence type="ECO:0000313" key="1">
    <source>
        <dbReference type="EMBL" id="CCA72884.1"/>
    </source>
</evidence>
<evidence type="ECO:0008006" key="3">
    <source>
        <dbReference type="Google" id="ProtNLM"/>
    </source>
</evidence>
<sequence>MPPDFVEIFLQFHDDVRELAKSYLNRMFRLDSRFLESFELENVLCSQQLPIFQRRYKSLKTLSLYNCFLPQRLNLGNLYEVHLEHCFHWSSRRRRWELAGEINGLNDREMRDFLNIQTLTIGPLTTYISPFYLPSLHMLEITVWWGHESTTFSHISTLCLENLHTLIITWPASPFYRPIPRSSPAFVPVTDPTAGLFANTKKIKVIEAPRTVLLSILLLLYEYSSPCPPPTEKPRDLILCEHLSNLRILVTGNESGKQFRDIALNYFYVFLPYWHLTYPAMRISKKQPKRAKTLAT</sequence>
<comment type="caution">
    <text evidence="1">The sequence shown here is derived from an EMBL/GenBank/DDBJ whole genome shotgun (WGS) entry which is preliminary data.</text>
</comment>
<dbReference type="InParanoid" id="G4TNJ7"/>
<dbReference type="HOGENOM" id="CLU_062663_0_0_1"/>
<keyword evidence="2" id="KW-1185">Reference proteome</keyword>
<evidence type="ECO:0000313" key="2">
    <source>
        <dbReference type="Proteomes" id="UP000007148"/>
    </source>
</evidence>
<accession>G4TNJ7</accession>
<gene>
    <name evidence="1" type="ORF">PIIN_06821</name>
</gene>